<dbReference type="EMBL" id="APPH01000010">
    <property type="protein sequence ID" value="ENV09038.1"/>
    <property type="molecule type" value="Genomic_DNA"/>
</dbReference>
<dbReference type="AlphaFoldDB" id="N8XNM1"/>
<reference evidence="8 9" key="1">
    <citation type="submission" date="2013-02" db="EMBL/GenBank/DDBJ databases">
        <title>The Genome Sequence of Acinetobacter sp. CIP 56.2.</title>
        <authorList>
            <consortium name="The Broad Institute Genome Sequencing Platform"/>
            <consortium name="The Broad Institute Genome Sequencing Center for Infectious Disease"/>
            <person name="Cerqueira G."/>
            <person name="Feldgarden M."/>
            <person name="Courvalin P."/>
            <person name="Perichon B."/>
            <person name="Grillot-Courvalin C."/>
            <person name="Clermont D."/>
            <person name="Rocha E."/>
            <person name="Yoon E.-J."/>
            <person name="Nemec A."/>
            <person name="Walker B."/>
            <person name="Young S.K."/>
            <person name="Zeng Q."/>
            <person name="Gargeya S."/>
            <person name="Fitzgerald M."/>
            <person name="Haas B."/>
            <person name="Abouelleil A."/>
            <person name="Alvarado L."/>
            <person name="Arachchi H.M."/>
            <person name="Berlin A.M."/>
            <person name="Chapman S.B."/>
            <person name="Dewar J."/>
            <person name="Goldberg J."/>
            <person name="Griggs A."/>
            <person name="Gujja S."/>
            <person name="Hansen M."/>
            <person name="Howarth C."/>
            <person name="Imamovic A."/>
            <person name="Larimer J."/>
            <person name="McCowan C."/>
            <person name="Murphy C."/>
            <person name="Neiman D."/>
            <person name="Pearson M."/>
            <person name="Priest M."/>
            <person name="Roberts A."/>
            <person name="Saif S."/>
            <person name="Shea T."/>
            <person name="Sisk P."/>
            <person name="Sykes S."/>
            <person name="Wortman J."/>
            <person name="Nusbaum C."/>
            <person name="Birren B."/>
        </authorList>
    </citation>
    <scope>NUCLEOTIDE SEQUENCE [LARGE SCALE GENOMIC DNA]</scope>
    <source>
        <strain evidence="8 9">CIP 56.2</strain>
    </source>
</reference>
<dbReference type="GO" id="GO:0050660">
    <property type="term" value="F:flavin adenine dinucleotide binding"/>
    <property type="evidence" value="ECO:0007669"/>
    <property type="project" value="TreeGrafter"/>
</dbReference>
<dbReference type="EC" id="1.6.2.4" evidence="4"/>
<dbReference type="eggNOG" id="COG0369">
    <property type="taxonomic scope" value="Bacteria"/>
</dbReference>
<dbReference type="SUPFAM" id="SSF52218">
    <property type="entry name" value="Flavoproteins"/>
    <property type="match status" value="1"/>
</dbReference>
<dbReference type="InterPro" id="IPR001709">
    <property type="entry name" value="Flavoprot_Pyr_Nucl_cyt_Rdtase"/>
</dbReference>
<dbReference type="PATRIC" id="fig|1144672.3.peg.2575"/>
<feature type="domain" description="FAD-binding FR-type" evidence="7">
    <location>
        <begin position="194"/>
        <end position="350"/>
    </location>
</feature>
<dbReference type="CDD" id="cd06200">
    <property type="entry name" value="SiR_like1"/>
    <property type="match status" value="1"/>
</dbReference>
<evidence type="ECO:0000313" key="9">
    <source>
        <dbReference type="Proteomes" id="UP000013209"/>
    </source>
</evidence>
<dbReference type="InterPro" id="IPR001433">
    <property type="entry name" value="OxRdtase_FAD/NAD-bd"/>
</dbReference>
<dbReference type="PROSITE" id="PS50902">
    <property type="entry name" value="FLAVODOXIN_LIKE"/>
    <property type="match status" value="1"/>
</dbReference>
<evidence type="ECO:0000313" key="8">
    <source>
        <dbReference type="EMBL" id="ENV09038.1"/>
    </source>
</evidence>
<dbReference type="RefSeq" id="WP_004805948.1">
    <property type="nucleotide sequence ID" value="NZ_KB849440.1"/>
</dbReference>
<keyword evidence="2" id="KW-0288">FMN</keyword>
<dbReference type="InterPro" id="IPR008254">
    <property type="entry name" value="Flavodoxin/NO_synth"/>
</dbReference>
<dbReference type="Pfam" id="PF00258">
    <property type="entry name" value="Flavodoxin_1"/>
    <property type="match status" value="1"/>
</dbReference>
<dbReference type="InterPro" id="IPR001094">
    <property type="entry name" value="Flavdoxin-like"/>
</dbReference>
<dbReference type="PRINTS" id="PR00369">
    <property type="entry name" value="FLAVODOXIN"/>
</dbReference>
<accession>N8XNM1</accession>
<comment type="caution">
    <text evidence="8">The sequence shown here is derived from an EMBL/GenBank/DDBJ whole genome shotgun (WGS) entry which is preliminary data.</text>
</comment>
<dbReference type="InterPro" id="IPR029039">
    <property type="entry name" value="Flavoprotein-like_sf"/>
</dbReference>
<feature type="transmembrane region" description="Helical" evidence="5">
    <location>
        <begin position="6"/>
        <end position="28"/>
    </location>
</feature>
<dbReference type="STRING" id="1144672.F966_02684"/>
<organism evidence="8 9">
    <name type="scientific">Acinetobacter higginsii</name>
    <dbReference type="NCBI Taxonomy" id="70347"/>
    <lineage>
        <taxon>Bacteria</taxon>
        <taxon>Pseudomonadati</taxon>
        <taxon>Pseudomonadota</taxon>
        <taxon>Gammaproteobacteria</taxon>
        <taxon>Moraxellales</taxon>
        <taxon>Moraxellaceae</taxon>
        <taxon>Acinetobacter</taxon>
    </lineage>
</organism>
<protein>
    <recommendedName>
        <fullName evidence="4">NADPH--hemoprotein reductase</fullName>
        <ecNumber evidence="4">1.6.2.4</ecNumber>
    </recommendedName>
</protein>
<dbReference type="Gene3D" id="3.40.50.80">
    <property type="entry name" value="Nucleotide-binding domain of ferredoxin-NADP reductase (FNR) module"/>
    <property type="match status" value="1"/>
</dbReference>
<evidence type="ECO:0000259" key="6">
    <source>
        <dbReference type="PROSITE" id="PS50902"/>
    </source>
</evidence>
<dbReference type="InterPro" id="IPR017927">
    <property type="entry name" value="FAD-bd_FR_type"/>
</dbReference>
<dbReference type="InterPro" id="IPR017938">
    <property type="entry name" value="Riboflavin_synthase-like_b-brl"/>
</dbReference>
<evidence type="ECO:0000256" key="5">
    <source>
        <dbReference type="SAM" id="Phobius"/>
    </source>
</evidence>
<keyword evidence="5" id="KW-0812">Transmembrane</keyword>
<proteinExistence type="predicted"/>
<dbReference type="Gene3D" id="3.40.50.360">
    <property type="match status" value="1"/>
</dbReference>
<dbReference type="PANTHER" id="PTHR19384:SF17">
    <property type="entry name" value="NADPH--CYTOCHROME P450 REDUCTASE"/>
    <property type="match status" value="1"/>
</dbReference>
<dbReference type="GO" id="GO:0003958">
    <property type="term" value="F:NADPH-hemoprotein reductase activity"/>
    <property type="evidence" value="ECO:0007669"/>
    <property type="project" value="UniProtKB-EC"/>
</dbReference>
<feature type="domain" description="Flavodoxin-like" evidence="6">
    <location>
        <begin position="43"/>
        <end position="180"/>
    </location>
</feature>
<evidence type="ECO:0000256" key="3">
    <source>
        <dbReference type="ARBA" id="ARBA00022982"/>
    </source>
</evidence>
<evidence type="ECO:0000259" key="7">
    <source>
        <dbReference type="PROSITE" id="PS51384"/>
    </source>
</evidence>
<keyword evidence="1" id="KW-0285">Flavoprotein</keyword>
<dbReference type="InterPro" id="IPR039261">
    <property type="entry name" value="FNR_nucleotide-bd"/>
</dbReference>
<dbReference type="PANTHER" id="PTHR19384">
    <property type="entry name" value="NITRIC OXIDE SYNTHASE-RELATED"/>
    <property type="match status" value="1"/>
</dbReference>
<sequence>MTQAVLIVIAILAILLSLHLFVIVWLYWQQRNSKSSLQSHPSYLVVYASQSGHAEIWARHTAEQLRLVDDQIVVRNIQDLSLHDLSEQQRILWVVSTYGEGDAPDSAQSFINKAFTQGLDLSHLSFAILALGDRRYANFCQFGQRLEQWLVQQQAQTLFDTVLVDQMNSRDLEQWLNGLEQLTSMQFSDLAHSQQMLQLKFAHRQCLNKGSIGEPIYKVQLIGDEDLVWSSGDILEIQCENNLDDVEAFLQSQQQPINAKLIAQLSTLNLRKLPSKAEQSFQQWLTQFERLPKREYSIASLAENGFIELVVRQQRTATGLGLGSGWLTQGLQQDQILQAHIRHNPSFHLPHDARPLILIGNGTGIAGLLAHLRQREHWGYKQNWLIFGERQQQFDHLYQTEIHYWQQHGFLDQVDYAFSRDQAEKIYVQDCLKAQSTRLQTWVAQGAAIYVCGSLKGMAGGVDHALKEILGLDLLEQLKQEQRYQRDVY</sequence>
<dbReference type="PRINTS" id="PR00371">
    <property type="entry name" value="FPNCR"/>
</dbReference>
<evidence type="ECO:0000256" key="1">
    <source>
        <dbReference type="ARBA" id="ARBA00022630"/>
    </source>
</evidence>
<dbReference type="Pfam" id="PF00175">
    <property type="entry name" value="NAD_binding_1"/>
    <property type="match status" value="1"/>
</dbReference>
<name>N8XNM1_9GAMM</name>
<dbReference type="GO" id="GO:0005829">
    <property type="term" value="C:cytosol"/>
    <property type="evidence" value="ECO:0007669"/>
    <property type="project" value="TreeGrafter"/>
</dbReference>
<dbReference type="HOGENOM" id="CLU_001570_17_7_6"/>
<dbReference type="Proteomes" id="UP000013209">
    <property type="component" value="Unassembled WGS sequence"/>
</dbReference>
<keyword evidence="3" id="KW-0249">Electron transport</keyword>
<keyword evidence="5" id="KW-0472">Membrane</keyword>
<dbReference type="PROSITE" id="PS51384">
    <property type="entry name" value="FAD_FR"/>
    <property type="match status" value="1"/>
</dbReference>
<dbReference type="SUPFAM" id="SSF52343">
    <property type="entry name" value="Ferredoxin reductase-like, C-terminal NADP-linked domain"/>
    <property type="match status" value="1"/>
</dbReference>
<gene>
    <name evidence="8" type="ORF">F966_02684</name>
</gene>
<dbReference type="GO" id="GO:0010181">
    <property type="term" value="F:FMN binding"/>
    <property type="evidence" value="ECO:0007669"/>
    <property type="project" value="InterPro"/>
</dbReference>
<keyword evidence="3" id="KW-0813">Transport</keyword>
<evidence type="ECO:0000256" key="2">
    <source>
        <dbReference type="ARBA" id="ARBA00022643"/>
    </source>
</evidence>
<keyword evidence="5" id="KW-1133">Transmembrane helix</keyword>
<dbReference type="SUPFAM" id="SSF63380">
    <property type="entry name" value="Riboflavin synthase domain-like"/>
    <property type="match status" value="1"/>
</dbReference>
<evidence type="ECO:0000256" key="4">
    <source>
        <dbReference type="ARBA" id="ARBA00023797"/>
    </source>
</evidence>